<evidence type="ECO:0000313" key="2">
    <source>
        <dbReference type="EMBL" id="STD06949.1"/>
    </source>
</evidence>
<dbReference type="GO" id="GO:0016798">
    <property type="term" value="F:hydrolase activity, acting on glycosyl bonds"/>
    <property type="evidence" value="ECO:0007669"/>
    <property type="project" value="UniProtKB-KW"/>
</dbReference>
<dbReference type="PANTHER" id="PTHR10587">
    <property type="entry name" value="GLYCOSYL TRANSFERASE-RELATED"/>
    <property type="match status" value="1"/>
</dbReference>
<dbReference type="EMBL" id="UFYA01000001">
    <property type="protein sequence ID" value="STD06949.1"/>
    <property type="molecule type" value="Genomic_DNA"/>
</dbReference>
<protein>
    <submittedName>
        <fullName evidence="2">Bifunctional xylanase/deacetylase</fullName>
    </submittedName>
</protein>
<dbReference type="RefSeq" id="WP_115029895.1">
    <property type="nucleotide sequence ID" value="NZ_UFYA01000001.1"/>
</dbReference>
<keyword evidence="2" id="KW-0858">Xylan degradation</keyword>
<dbReference type="PROSITE" id="PS51677">
    <property type="entry name" value="NODB"/>
    <property type="match status" value="1"/>
</dbReference>
<dbReference type="Proteomes" id="UP000254118">
    <property type="component" value="Unassembled WGS sequence"/>
</dbReference>
<proteinExistence type="predicted"/>
<dbReference type="Gene3D" id="3.20.20.370">
    <property type="entry name" value="Glycoside hydrolase/deacetylase"/>
    <property type="match status" value="1"/>
</dbReference>
<accession>A0AA46BMD6</accession>
<reference evidence="2 3" key="1">
    <citation type="submission" date="2018-06" db="EMBL/GenBank/DDBJ databases">
        <authorList>
            <consortium name="Pathogen Informatics"/>
            <person name="Doyle S."/>
        </authorList>
    </citation>
    <scope>NUCLEOTIDE SEQUENCE [LARGE SCALE GENOMIC DNA]</scope>
    <source>
        <strain evidence="2 3">NCTC7915</strain>
    </source>
</reference>
<evidence type="ECO:0000313" key="3">
    <source>
        <dbReference type="Proteomes" id="UP000254118"/>
    </source>
</evidence>
<sequence length="273" mass="29946">MSDLVHTAKLAVMKVLEHAPDSIGSVSSLRTDQGHWVPTFDDGPTAERTPQILRALAEHDATGTFFVLSTSVRNDPGLLREVVAAGHEIGLHGLDHQHLSLLDPQQIRENLRVAKADLEDVLGQQVRWYRPPYGDQTIAAWREITSAGMTSVLWSSTSHDWNPFVDNDTRVAKATSSLERGAIVLFHDGFASHADGADDGPEPALDRYDLLNRVLAAGEERGLRGRSLGDALRAGGQVVTRPHFNLFPTALNRRRIESARVATYRRASEAGLL</sequence>
<feature type="domain" description="NodB homology" evidence="1">
    <location>
        <begin position="34"/>
        <end position="226"/>
    </location>
</feature>
<dbReference type="InterPro" id="IPR011330">
    <property type="entry name" value="Glyco_hydro/deAcase_b/a-brl"/>
</dbReference>
<dbReference type="SUPFAM" id="SSF88713">
    <property type="entry name" value="Glycoside hydrolase/deacetylase"/>
    <property type="match status" value="1"/>
</dbReference>
<dbReference type="InterPro" id="IPR002509">
    <property type="entry name" value="NODB_dom"/>
</dbReference>
<organism evidence="2 3">
    <name type="scientific">Dermatophilus congolensis</name>
    <dbReference type="NCBI Taxonomy" id="1863"/>
    <lineage>
        <taxon>Bacteria</taxon>
        <taxon>Bacillati</taxon>
        <taxon>Actinomycetota</taxon>
        <taxon>Actinomycetes</taxon>
        <taxon>Micrococcales</taxon>
        <taxon>Dermatophilaceae</taxon>
        <taxon>Dermatophilus</taxon>
    </lineage>
</organism>
<dbReference type="PANTHER" id="PTHR10587:SF137">
    <property type="entry name" value="4-DEOXY-4-FORMAMIDO-L-ARABINOSE-PHOSPHOUNDECAPRENOL DEFORMYLASE ARND-RELATED"/>
    <property type="match status" value="1"/>
</dbReference>
<keyword evidence="2" id="KW-0119">Carbohydrate metabolism</keyword>
<keyword evidence="2" id="KW-0326">Glycosidase</keyword>
<dbReference type="Pfam" id="PF01522">
    <property type="entry name" value="Polysacc_deac_1"/>
    <property type="match status" value="1"/>
</dbReference>
<keyword evidence="2" id="KW-0378">Hydrolase</keyword>
<dbReference type="CDD" id="cd10917">
    <property type="entry name" value="CE4_NodB_like_6s_7s"/>
    <property type="match status" value="1"/>
</dbReference>
<evidence type="ECO:0000259" key="1">
    <source>
        <dbReference type="PROSITE" id="PS51677"/>
    </source>
</evidence>
<dbReference type="GO" id="GO:0045493">
    <property type="term" value="P:xylan catabolic process"/>
    <property type="evidence" value="ECO:0007669"/>
    <property type="project" value="UniProtKB-KW"/>
</dbReference>
<name>A0AA46BMD6_9MICO</name>
<dbReference type="GO" id="GO:0016810">
    <property type="term" value="F:hydrolase activity, acting on carbon-nitrogen (but not peptide) bonds"/>
    <property type="evidence" value="ECO:0007669"/>
    <property type="project" value="InterPro"/>
</dbReference>
<comment type="caution">
    <text evidence="2">The sequence shown here is derived from an EMBL/GenBank/DDBJ whole genome shotgun (WGS) entry which is preliminary data.</text>
</comment>
<keyword evidence="2" id="KW-0624">Polysaccharide degradation</keyword>
<dbReference type="AlphaFoldDB" id="A0AA46BMD6"/>
<dbReference type="InterPro" id="IPR050248">
    <property type="entry name" value="Polysacc_deacetylase_ArnD"/>
</dbReference>
<gene>
    <name evidence="2" type="primary">xynD</name>
    <name evidence="2" type="ORF">NCTC7915_00719</name>
</gene>